<name>A0A0F6A6V4_9GAMM</name>
<organism evidence="1 2">
    <name type="scientific">Pseudoalteromonas luteoviolacea S4054</name>
    <dbReference type="NCBI Taxonomy" id="1129367"/>
    <lineage>
        <taxon>Bacteria</taxon>
        <taxon>Pseudomonadati</taxon>
        <taxon>Pseudomonadota</taxon>
        <taxon>Gammaproteobacteria</taxon>
        <taxon>Alteromonadales</taxon>
        <taxon>Pseudoalteromonadaceae</taxon>
        <taxon>Pseudoalteromonas</taxon>
    </lineage>
</organism>
<protein>
    <submittedName>
        <fullName evidence="1">Uncharacterized protein</fullName>
    </submittedName>
</protein>
<sequence>MTNWLVNIYINDGFFSTLEGISCWSTPLLIPKTVHVLMETCAIDDQGNCQIFHESELLLPSIGDTITWSLKPIGNSRNSARLISCIYRLQWSKGNEKKTSAITKLCTNYIASLKCGFDAKQSPQYHHITLMKQVHPIPTMTISSPYQNEELRFELDFMLLRPNGDAQPTIMHYCKLKQVLFIRTLPNN</sequence>
<proteinExistence type="predicted"/>
<dbReference type="Proteomes" id="UP000033434">
    <property type="component" value="Unassembled WGS sequence"/>
</dbReference>
<dbReference type="PATRIC" id="fig|1129367.4.peg.4336"/>
<evidence type="ECO:0000313" key="1">
    <source>
        <dbReference type="EMBL" id="KKE81838.1"/>
    </source>
</evidence>
<dbReference type="EMBL" id="AUXW01000176">
    <property type="protein sequence ID" value="KKE81838.1"/>
    <property type="molecule type" value="Genomic_DNA"/>
</dbReference>
<dbReference type="RefSeq" id="WP_046357718.1">
    <property type="nucleotide sequence ID" value="NZ_AUXW01000176.1"/>
</dbReference>
<dbReference type="AlphaFoldDB" id="A0A0F6A6V4"/>
<evidence type="ECO:0000313" key="2">
    <source>
        <dbReference type="Proteomes" id="UP000033434"/>
    </source>
</evidence>
<comment type="caution">
    <text evidence="1">The sequence shown here is derived from an EMBL/GenBank/DDBJ whole genome shotgun (WGS) entry which is preliminary data.</text>
</comment>
<gene>
    <name evidence="1" type="ORF">N479_02435</name>
</gene>
<reference evidence="1 2" key="1">
    <citation type="journal article" date="2015" name="BMC Genomics">
        <title>Genome mining reveals unlocked bioactive potential of marine Gram-negative bacteria.</title>
        <authorList>
            <person name="Machado H."/>
            <person name="Sonnenschein E.C."/>
            <person name="Melchiorsen J."/>
            <person name="Gram L."/>
        </authorList>
    </citation>
    <scope>NUCLEOTIDE SEQUENCE [LARGE SCALE GENOMIC DNA]</scope>
    <source>
        <strain evidence="1 2">S4054</strain>
    </source>
</reference>
<accession>A0A0F6A6V4</accession>